<dbReference type="EMBL" id="LWDX02046656">
    <property type="protein sequence ID" value="OEL21967.1"/>
    <property type="molecule type" value="Genomic_DNA"/>
</dbReference>
<accession>A0A1E5VA76</accession>
<evidence type="ECO:0000256" key="1">
    <source>
        <dbReference type="SAM" id="MobiDB-lite"/>
    </source>
</evidence>
<comment type="caution">
    <text evidence="2">The sequence shown here is derived from an EMBL/GenBank/DDBJ whole genome shotgun (WGS) entry which is preliminary data.</text>
</comment>
<reference evidence="2 3" key="1">
    <citation type="submission" date="2016-09" db="EMBL/GenBank/DDBJ databases">
        <title>The draft genome of Dichanthelium oligosanthes: A C3 panicoid grass species.</title>
        <authorList>
            <person name="Studer A.J."/>
            <person name="Schnable J.C."/>
            <person name="Brutnell T.P."/>
        </authorList>
    </citation>
    <scope>NUCLEOTIDE SEQUENCE [LARGE SCALE GENOMIC DNA]</scope>
    <source>
        <strain evidence="3">cv. Kellogg 1175</strain>
        <tissue evidence="2">Leaf</tissue>
    </source>
</reference>
<dbReference type="PANTHER" id="PTHR45125:SF3">
    <property type="entry name" value="NO-APICAL-MERISTEM-ASSOCIATED CARBOXY-TERMINAL DOMAIN PROTEIN"/>
    <property type="match status" value="1"/>
</dbReference>
<dbReference type="AlphaFoldDB" id="A0A1E5VA76"/>
<organism evidence="2 3">
    <name type="scientific">Dichanthelium oligosanthes</name>
    <dbReference type="NCBI Taxonomy" id="888268"/>
    <lineage>
        <taxon>Eukaryota</taxon>
        <taxon>Viridiplantae</taxon>
        <taxon>Streptophyta</taxon>
        <taxon>Embryophyta</taxon>
        <taxon>Tracheophyta</taxon>
        <taxon>Spermatophyta</taxon>
        <taxon>Magnoliopsida</taxon>
        <taxon>Liliopsida</taxon>
        <taxon>Poales</taxon>
        <taxon>Poaceae</taxon>
        <taxon>PACMAD clade</taxon>
        <taxon>Panicoideae</taxon>
        <taxon>Panicodae</taxon>
        <taxon>Paniceae</taxon>
        <taxon>Dichantheliinae</taxon>
        <taxon>Dichanthelium</taxon>
    </lineage>
</organism>
<name>A0A1E5VA76_9POAL</name>
<proteinExistence type="predicted"/>
<dbReference type="OrthoDB" id="686919at2759"/>
<dbReference type="PANTHER" id="PTHR45125">
    <property type="entry name" value="F21J9.4-RELATED"/>
    <property type="match status" value="1"/>
</dbReference>
<keyword evidence="3" id="KW-1185">Reference proteome</keyword>
<gene>
    <name evidence="2" type="ORF">BAE44_0017014</name>
</gene>
<evidence type="ECO:0000313" key="2">
    <source>
        <dbReference type="EMBL" id="OEL21967.1"/>
    </source>
</evidence>
<evidence type="ECO:0000313" key="3">
    <source>
        <dbReference type="Proteomes" id="UP000095767"/>
    </source>
</evidence>
<feature type="non-terminal residue" evidence="2">
    <location>
        <position position="112"/>
    </location>
</feature>
<protein>
    <recommendedName>
        <fullName evidence="4">No apical meristem-associated C-terminal domain-containing protein</fullName>
    </recommendedName>
</protein>
<feature type="non-terminal residue" evidence="2">
    <location>
        <position position="1"/>
    </location>
</feature>
<sequence length="112" mass="13052">LHDPPSRTRKTRSQKVSQRGPSYNRAEDKALCSTYLNVSHDPIFGANQTSATFWERISQYFHDNNSFPTQRSIDSLQHWWGSISRDTSRFCSFKAEQDRHRESGKTEDDQVT</sequence>
<dbReference type="STRING" id="888268.A0A1E5VA76"/>
<feature type="region of interest" description="Disordered" evidence="1">
    <location>
        <begin position="1"/>
        <end position="25"/>
    </location>
</feature>
<evidence type="ECO:0008006" key="4">
    <source>
        <dbReference type="Google" id="ProtNLM"/>
    </source>
</evidence>
<dbReference type="Proteomes" id="UP000095767">
    <property type="component" value="Unassembled WGS sequence"/>
</dbReference>